<evidence type="ECO:0008006" key="2">
    <source>
        <dbReference type="Google" id="ProtNLM"/>
    </source>
</evidence>
<reference evidence="1" key="1">
    <citation type="journal article" date="2015" name="Nature">
        <title>Complex archaea that bridge the gap between prokaryotes and eukaryotes.</title>
        <authorList>
            <person name="Spang A."/>
            <person name="Saw J.H."/>
            <person name="Jorgensen S.L."/>
            <person name="Zaremba-Niedzwiedzka K."/>
            <person name="Martijn J."/>
            <person name="Lind A.E."/>
            <person name="van Eijk R."/>
            <person name="Schleper C."/>
            <person name="Guy L."/>
            <person name="Ettema T.J."/>
        </authorList>
    </citation>
    <scope>NUCLEOTIDE SEQUENCE</scope>
</reference>
<gene>
    <name evidence="1" type="ORF">LCGC14_0494450</name>
</gene>
<sequence>MDIIQSLSEIFEEIDVSWIDSSKHINKSDKYYDLLSLFPNLRKKFEEGRQKDEVEFHRTVKHIFRIFKIYFLMKAGEFNHNTLSSISSQTISRKVKNQFMQNELVLPLILMYHDIGRFIDKNDHPNQSVLFISNNNLLESFKLEDADKLLIKKVIQYHLLFAAIYTGESTYFGIYSLLNDKEFIKLFSNERYFRLFIDSLEIFTYIDILGYSYAKIYDHYIKYFNEINKKLKTILSFWPDKESALEKAIKFSNELLEWRIAGALRIFQFVDTKSYLTREFYFNKIKESVFNINNVITLNVDWNSIQTNYLKFSYQIQIKYGLGFLMLLSKKCEKMKFERSPMKRDQIISSNLILFWIILSKEIGIRSKGDMGCMWNVYFKGLPIWSKWDGKMKKLLNHKTLESIIKSAYQNFDQNKKEFNLYLDFKKVFT</sequence>
<name>A0A0F9USK7_9ZZZZ</name>
<evidence type="ECO:0000313" key="1">
    <source>
        <dbReference type="EMBL" id="KKN64151.1"/>
    </source>
</evidence>
<dbReference type="AlphaFoldDB" id="A0A0F9USK7"/>
<accession>A0A0F9USK7</accession>
<protein>
    <recommendedName>
        <fullName evidence="2">HD domain-containing protein</fullName>
    </recommendedName>
</protein>
<proteinExistence type="predicted"/>
<dbReference type="EMBL" id="LAZR01000566">
    <property type="protein sequence ID" value="KKN64151.1"/>
    <property type="molecule type" value="Genomic_DNA"/>
</dbReference>
<comment type="caution">
    <text evidence="1">The sequence shown here is derived from an EMBL/GenBank/DDBJ whole genome shotgun (WGS) entry which is preliminary data.</text>
</comment>
<organism evidence="1">
    <name type="scientific">marine sediment metagenome</name>
    <dbReference type="NCBI Taxonomy" id="412755"/>
    <lineage>
        <taxon>unclassified sequences</taxon>
        <taxon>metagenomes</taxon>
        <taxon>ecological metagenomes</taxon>
    </lineage>
</organism>